<name>A0A6N3CAH7_9FIRM</name>
<dbReference type="EC" id="2.4.2.1" evidence="8"/>
<feature type="binding site" evidence="9">
    <location>
        <position position="107"/>
    </location>
    <ligand>
        <name>phosphate</name>
        <dbReference type="ChEBI" id="CHEBI:43474"/>
    </ligand>
</feature>
<reference evidence="11" key="1">
    <citation type="submission" date="2019-11" db="EMBL/GenBank/DDBJ databases">
        <authorList>
            <person name="Feng L."/>
        </authorList>
    </citation>
    <scope>NUCLEOTIDE SEQUENCE</scope>
    <source>
        <strain evidence="11">PgorbachiiLFYP46</strain>
    </source>
</reference>
<comment type="function">
    <text evidence="1">The purine nucleoside phosphorylases catalyze the phosphorolytic breakdown of the N-glycosidic bond in the beta-(deoxy)ribonucleoside molecules, with the formation of the corresponding free purine bases and pentose-1-phosphate. Cleaves guanosine, inosine, 2'-deoxyguanosine and 2'-deoxyinosine.</text>
</comment>
<feature type="domain" description="Nucleoside phosphorylase" evidence="10">
    <location>
        <begin position="17"/>
        <end position="264"/>
    </location>
</feature>
<evidence type="ECO:0000256" key="6">
    <source>
        <dbReference type="ARBA" id="ARBA00022679"/>
    </source>
</evidence>
<keyword evidence="4" id="KW-0597">Phosphoprotein</keyword>
<dbReference type="GO" id="GO:0004731">
    <property type="term" value="F:purine-nucleoside phosphorylase activity"/>
    <property type="evidence" value="ECO:0007669"/>
    <property type="project" value="UniProtKB-EC"/>
</dbReference>
<keyword evidence="6 8" id="KW-0808">Transferase</keyword>
<dbReference type="InterPro" id="IPR000845">
    <property type="entry name" value="Nucleoside_phosphorylase_d"/>
</dbReference>
<dbReference type="FunFam" id="3.40.50.1580:FF:000010">
    <property type="entry name" value="Purine nucleoside phosphorylase"/>
    <property type="match status" value="1"/>
</dbReference>
<evidence type="ECO:0000259" key="10">
    <source>
        <dbReference type="Pfam" id="PF01048"/>
    </source>
</evidence>
<evidence type="ECO:0000256" key="9">
    <source>
        <dbReference type="PIRSR" id="PIRSR000477-2"/>
    </source>
</evidence>
<dbReference type="GO" id="GO:0009116">
    <property type="term" value="P:nucleoside metabolic process"/>
    <property type="evidence" value="ECO:0007669"/>
    <property type="project" value="InterPro"/>
</dbReference>
<evidence type="ECO:0000313" key="11">
    <source>
        <dbReference type="EMBL" id="VYU10907.1"/>
    </source>
</evidence>
<dbReference type="NCBIfam" id="TIGR01700">
    <property type="entry name" value="PNPH"/>
    <property type="match status" value="1"/>
</dbReference>
<evidence type="ECO:0000256" key="8">
    <source>
        <dbReference type="PIRNR" id="PIRNR000477"/>
    </source>
</evidence>
<evidence type="ECO:0000256" key="1">
    <source>
        <dbReference type="ARBA" id="ARBA00002678"/>
    </source>
</evidence>
<feature type="binding site" evidence="9">
    <location>
        <position position="187"/>
    </location>
    <ligand>
        <name>a purine D-ribonucleoside</name>
        <dbReference type="ChEBI" id="CHEBI:142355"/>
    </ligand>
</feature>
<dbReference type="PIRSF" id="PIRSF000477">
    <property type="entry name" value="PurNPase"/>
    <property type="match status" value="1"/>
</dbReference>
<evidence type="ECO:0000256" key="2">
    <source>
        <dbReference type="ARBA" id="ARBA00005058"/>
    </source>
</evidence>
<feature type="binding site" evidence="9">
    <location>
        <begin position="75"/>
        <end position="77"/>
    </location>
    <ligand>
        <name>phosphate</name>
        <dbReference type="ChEBI" id="CHEBI:43474"/>
    </ligand>
</feature>
<dbReference type="NCBIfam" id="TIGR01697">
    <property type="entry name" value="PNPH-PUNA-XAPA"/>
    <property type="match status" value="1"/>
</dbReference>
<dbReference type="Gene3D" id="3.40.50.1580">
    <property type="entry name" value="Nucleoside phosphorylase domain"/>
    <property type="match status" value="1"/>
</dbReference>
<dbReference type="PANTHER" id="PTHR11904">
    <property type="entry name" value="METHYLTHIOADENOSINE/PURINE NUCLEOSIDE PHOSPHORYLASE"/>
    <property type="match status" value="1"/>
</dbReference>
<evidence type="ECO:0000256" key="4">
    <source>
        <dbReference type="ARBA" id="ARBA00022553"/>
    </source>
</evidence>
<evidence type="ECO:0000256" key="3">
    <source>
        <dbReference type="ARBA" id="ARBA00006751"/>
    </source>
</evidence>
<dbReference type="Pfam" id="PF01048">
    <property type="entry name" value="PNP_UDP_1"/>
    <property type="match status" value="1"/>
</dbReference>
<dbReference type="EMBL" id="CACRUP010000021">
    <property type="protein sequence ID" value="VYU10907.1"/>
    <property type="molecule type" value="Genomic_DNA"/>
</dbReference>
<evidence type="ECO:0000256" key="5">
    <source>
        <dbReference type="ARBA" id="ARBA00022676"/>
    </source>
</evidence>
<dbReference type="RefSeq" id="WP_156702096.1">
    <property type="nucleotide sequence ID" value="NZ_CACRUP010000021.1"/>
</dbReference>
<accession>A0A6N3CAH7</accession>
<comment type="similarity">
    <text evidence="3 8">Belongs to the PNP/MTAP phosphorylase family.</text>
</comment>
<dbReference type="InterPro" id="IPR011270">
    <property type="entry name" value="Pur_Nuc_Pase_Ino/Guo-sp"/>
</dbReference>
<comment type="catalytic activity">
    <reaction evidence="7">
        <text>a purine 2'-deoxy-D-ribonucleoside + phosphate = a purine nucleobase + 2-deoxy-alpha-D-ribose 1-phosphate</text>
        <dbReference type="Rhea" id="RHEA:36431"/>
        <dbReference type="ChEBI" id="CHEBI:26386"/>
        <dbReference type="ChEBI" id="CHEBI:43474"/>
        <dbReference type="ChEBI" id="CHEBI:57259"/>
        <dbReference type="ChEBI" id="CHEBI:142361"/>
        <dbReference type="EC" id="2.4.2.1"/>
    </reaction>
</comment>
<feature type="binding site" evidence="9">
    <location>
        <position position="55"/>
    </location>
    <ligand>
        <name>phosphate</name>
        <dbReference type="ChEBI" id="CHEBI:43474"/>
    </ligand>
</feature>
<evidence type="ECO:0000256" key="7">
    <source>
        <dbReference type="ARBA" id="ARBA00048556"/>
    </source>
</evidence>
<comment type="pathway">
    <text evidence="2 8">Purine metabolism; purine nucleoside salvage.</text>
</comment>
<dbReference type="NCBIfam" id="NF006054">
    <property type="entry name" value="PRK08202.1"/>
    <property type="match status" value="1"/>
</dbReference>
<dbReference type="InterPro" id="IPR011268">
    <property type="entry name" value="Purine_phosphorylase"/>
</dbReference>
<dbReference type="SUPFAM" id="SSF53167">
    <property type="entry name" value="Purine and uridine phosphorylases"/>
    <property type="match status" value="1"/>
</dbReference>
<gene>
    <name evidence="11" type="primary">punA_1</name>
    <name evidence="11" type="ORF">PGLFYP46_00250</name>
</gene>
<dbReference type="AlphaFoldDB" id="A0A6N3CAH7"/>
<feature type="binding site" evidence="9">
    <location>
        <position position="206"/>
    </location>
    <ligand>
        <name>phosphate</name>
        <dbReference type="ChEBI" id="CHEBI:43474"/>
    </ligand>
</feature>
<dbReference type="GO" id="GO:0005737">
    <property type="term" value="C:cytoplasm"/>
    <property type="evidence" value="ECO:0007669"/>
    <property type="project" value="TreeGrafter"/>
</dbReference>
<protein>
    <recommendedName>
        <fullName evidence="8">Purine nucleoside phosphorylase</fullName>
        <ecNumber evidence="8">2.4.2.1</ecNumber>
    </recommendedName>
    <alternativeName>
        <fullName evidence="8">Inosine-guanosine phosphorylase</fullName>
    </alternativeName>
</protein>
<dbReference type="PANTHER" id="PTHR11904:SF9">
    <property type="entry name" value="PURINE NUCLEOSIDE PHOSPHORYLASE-RELATED"/>
    <property type="match status" value="1"/>
</dbReference>
<dbReference type="UniPathway" id="UPA00606"/>
<dbReference type="CDD" id="cd09009">
    <property type="entry name" value="PNP-EcPNPII_like"/>
    <property type="match status" value="1"/>
</dbReference>
<proteinExistence type="inferred from homology"/>
<dbReference type="InterPro" id="IPR035994">
    <property type="entry name" value="Nucleoside_phosphorylase_sf"/>
</dbReference>
<organism evidence="11">
    <name type="scientific">Peptoniphilus gorbachii</name>
    <dbReference type="NCBI Taxonomy" id="411567"/>
    <lineage>
        <taxon>Bacteria</taxon>
        <taxon>Bacillati</taxon>
        <taxon>Bacillota</taxon>
        <taxon>Tissierellia</taxon>
        <taxon>Tissierellales</taxon>
        <taxon>Peptoniphilaceae</taxon>
        <taxon>Peptoniphilus</taxon>
    </lineage>
</organism>
<keyword evidence="5 8" id="KW-0328">Glycosyltransferase</keyword>
<feature type="binding site" evidence="9">
    <location>
        <position position="229"/>
    </location>
    <ligand>
        <name>a purine D-ribonucleoside</name>
        <dbReference type="ChEBI" id="CHEBI:142355"/>
    </ligand>
</feature>
<feature type="binding site" evidence="9">
    <location>
        <position position="24"/>
    </location>
    <ligand>
        <name>phosphate</name>
        <dbReference type="ChEBI" id="CHEBI:43474"/>
    </ligand>
</feature>
<sequence length="266" mass="29184">MDKTIKYIREKINYEPEIGIVLGSGLGDFADSIEEKVEIAYKDIPGFPVSTVKGHDGKLIFGKINSKNVCLMKGRIHFYEGYEMSDVVYPIKVLVNLGVKTLILTNAAGGVNKDFNPADLMIITDHINLMGKNPLIGPNDDEVGPRFPDMTDLYTPELVELAENSAKKLGINIRKGVYMYFTGPSYETAAEVRMARILGADAVGMSTVPEAIVARHRGLKILGISTITNMSTGILDKPLDHAEVVEVGKIVADKFTKLLKDIVEEI</sequence>